<accession>A0ABS2HLA2</accession>
<dbReference type="InterPro" id="IPR035919">
    <property type="entry name" value="EAL_sf"/>
</dbReference>
<dbReference type="Pfam" id="PF00563">
    <property type="entry name" value="EAL"/>
    <property type="match status" value="1"/>
</dbReference>
<protein>
    <submittedName>
        <fullName evidence="2">EAL domain-containing protein</fullName>
    </submittedName>
</protein>
<reference evidence="2 3" key="1">
    <citation type="submission" date="2021-02" db="EMBL/GenBank/DDBJ databases">
        <authorList>
            <person name="Park J.-S."/>
        </authorList>
    </citation>
    <scope>NUCLEOTIDE SEQUENCE [LARGE SCALE GENOMIC DNA]</scope>
    <source>
        <strain evidence="2 3">188UL20-2</strain>
    </source>
</reference>
<comment type="caution">
    <text evidence="2">The sequence shown here is derived from an EMBL/GenBank/DDBJ whole genome shotgun (WGS) entry which is preliminary data.</text>
</comment>
<dbReference type="SUPFAM" id="SSF141868">
    <property type="entry name" value="EAL domain-like"/>
    <property type="match status" value="1"/>
</dbReference>
<dbReference type="RefSeq" id="WP_205158445.1">
    <property type="nucleotide sequence ID" value="NZ_JAFEUM010000003.1"/>
</dbReference>
<dbReference type="EMBL" id="JAFEUM010000003">
    <property type="protein sequence ID" value="MBM7036902.1"/>
    <property type="molecule type" value="Genomic_DNA"/>
</dbReference>
<dbReference type="Gene3D" id="3.20.20.450">
    <property type="entry name" value="EAL domain"/>
    <property type="match status" value="1"/>
</dbReference>
<evidence type="ECO:0000259" key="1">
    <source>
        <dbReference type="PROSITE" id="PS50883"/>
    </source>
</evidence>
<evidence type="ECO:0000313" key="2">
    <source>
        <dbReference type="EMBL" id="MBM7036902.1"/>
    </source>
</evidence>
<keyword evidence="3" id="KW-1185">Reference proteome</keyword>
<sequence length="68" mass="7679">MERLKSLGIAISIDDFGTDYSSLNYLKRLPGDTLKIDKSYVDECHAINEDGIQKLLRKPNPNRENLAA</sequence>
<proteinExistence type="predicted"/>
<dbReference type="PANTHER" id="PTHR33121:SF70">
    <property type="entry name" value="SIGNALING PROTEIN YKOW"/>
    <property type="match status" value="1"/>
</dbReference>
<gene>
    <name evidence="2" type="ORF">JQC93_10865</name>
</gene>
<dbReference type="InterPro" id="IPR001633">
    <property type="entry name" value="EAL_dom"/>
</dbReference>
<name>A0ABS2HLA2_9VIBR</name>
<dbReference type="PROSITE" id="PS50883">
    <property type="entry name" value="EAL"/>
    <property type="match status" value="1"/>
</dbReference>
<dbReference type="Proteomes" id="UP000809621">
    <property type="component" value="Unassembled WGS sequence"/>
</dbReference>
<dbReference type="InterPro" id="IPR050706">
    <property type="entry name" value="Cyclic-di-GMP_PDE-like"/>
</dbReference>
<dbReference type="PANTHER" id="PTHR33121">
    <property type="entry name" value="CYCLIC DI-GMP PHOSPHODIESTERASE PDEF"/>
    <property type="match status" value="1"/>
</dbReference>
<evidence type="ECO:0000313" key="3">
    <source>
        <dbReference type="Proteomes" id="UP000809621"/>
    </source>
</evidence>
<feature type="domain" description="EAL" evidence="1">
    <location>
        <begin position="1"/>
        <end position="68"/>
    </location>
</feature>
<organism evidence="2 3">
    <name type="scientific">Vibrio ulleungensis</name>
    <dbReference type="NCBI Taxonomy" id="2807619"/>
    <lineage>
        <taxon>Bacteria</taxon>
        <taxon>Pseudomonadati</taxon>
        <taxon>Pseudomonadota</taxon>
        <taxon>Gammaproteobacteria</taxon>
        <taxon>Vibrionales</taxon>
        <taxon>Vibrionaceae</taxon>
        <taxon>Vibrio</taxon>
    </lineage>
</organism>